<dbReference type="GO" id="GO:0005615">
    <property type="term" value="C:extracellular space"/>
    <property type="evidence" value="ECO:0007669"/>
    <property type="project" value="TreeGrafter"/>
</dbReference>
<dbReference type="Pfam" id="PF06585">
    <property type="entry name" value="JHBP"/>
    <property type="match status" value="1"/>
</dbReference>
<keyword evidence="2" id="KW-1185">Reference proteome</keyword>
<dbReference type="InterPro" id="IPR038606">
    <property type="entry name" value="To_sf"/>
</dbReference>
<sequence length="265" mass="28895">MQGAQLTSQVLLATAILYACMVPAACVYETQILAFLNEFRMRMCHPIPNLGLPALDPLQLGPAETALNNKYLVDFTGSIDNFTLHGLSDFDVPALTLTPVPALRNTINVTFPLTYFESLYTAKGSLAYILNMAGDGNAETSVTNFSILISFRLRSVSPLAIYSLQIELHLGDLKINFDNLLEEERINEFIHALVNEMGVELLGDIWDYGQDTAVSKVQTAVNNFLGKFSLQDILQIIIGGGGGEESAPIFDGVEPDCKLEANSSN</sequence>
<evidence type="ECO:0000313" key="3">
    <source>
        <dbReference type="RefSeq" id="XP_016975536.1"/>
    </source>
</evidence>
<accession>A0A6P4EQE8</accession>
<dbReference type="EnsemblMetazoa" id="XM_017120047.2">
    <property type="protein sequence ID" value="XP_016975536.1"/>
    <property type="gene ID" value="LOC108041970"/>
</dbReference>
<gene>
    <name evidence="3" type="primary">LOC108041970</name>
    <name evidence="1" type="synonym">108041970</name>
</gene>
<dbReference type="PANTHER" id="PTHR11008:SF29">
    <property type="entry name" value="IP17226P"/>
    <property type="match status" value="1"/>
</dbReference>
<dbReference type="PANTHER" id="PTHR11008">
    <property type="entry name" value="PROTEIN TAKEOUT-LIKE PROTEIN"/>
    <property type="match status" value="1"/>
</dbReference>
<evidence type="ECO:0000313" key="2">
    <source>
        <dbReference type="Proteomes" id="UP001652680"/>
    </source>
</evidence>
<reference evidence="1" key="3">
    <citation type="submission" date="2025-05" db="UniProtKB">
        <authorList>
            <consortium name="EnsemblMetazoa"/>
        </authorList>
    </citation>
    <scope>IDENTIFICATION</scope>
</reference>
<dbReference type="RefSeq" id="XP_016975536.1">
    <property type="nucleotide sequence ID" value="XM_017120047.1"/>
</dbReference>
<dbReference type="SMART" id="SM00700">
    <property type="entry name" value="JHBP"/>
    <property type="match status" value="1"/>
</dbReference>
<dbReference type="GeneID" id="108041970"/>
<dbReference type="OrthoDB" id="6380971at2759"/>
<reference evidence="3" key="2">
    <citation type="submission" date="2025-04" db="UniProtKB">
        <authorList>
            <consortium name="RefSeq"/>
        </authorList>
    </citation>
    <scope>IDENTIFICATION</scope>
</reference>
<dbReference type="Gene3D" id="3.15.10.30">
    <property type="entry name" value="Haemolymph juvenile hormone binding protein"/>
    <property type="match status" value="1"/>
</dbReference>
<proteinExistence type="predicted"/>
<name>A0A6P4EQE8_DRORH</name>
<dbReference type="Proteomes" id="UP001652680">
    <property type="component" value="Unassembled WGS sequence"/>
</dbReference>
<evidence type="ECO:0000313" key="1">
    <source>
        <dbReference type="EnsemblMetazoa" id="XP_016975536.1"/>
    </source>
</evidence>
<organism evidence="3">
    <name type="scientific">Drosophila rhopaloa</name>
    <name type="common">Fruit fly</name>
    <dbReference type="NCBI Taxonomy" id="1041015"/>
    <lineage>
        <taxon>Eukaryota</taxon>
        <taxon>Metazoa</taxon>
        <taxon>Ecdysozoa</taxon>
        <taxon>Arthropoda</taxon>
        <taxon>Hexapoda</taxon>
        <taxon>Insecta</taxon>
        <taxon>Pterygota</taxon>
        <taxon>Neoptera</taxon>
        <taxon>Endopterygota</taxon>
        <taxon>Diptera</taxon>
        <taxon>Brachycera</taxon>
        <taxon>Muscomorpha</taxon>
        <taxon>Ephydroidea</taxon>
        <taxon>Drosophilidae</taxon>
        <taxon>Drosophila</taxon>
        <taxon>Sophophora</taxon>
    </lineage>
</organism>
<protein>
    <submittedName>
        <fullName evidence="3">Uncharacterized protein LOC108041970</fullName>
    </submittedName>
</protein>
<reference evidence="2" key="1">
    <citation type="journal article" date="2021" name="Elife">
        <title>Highly contiguous assemblies of 101 drosophilid genomes.</title>
        <authorList>
            <person name="Kim B.Y."/>
            <person name="Wang J.R."/>
            <person name="Miller D.E."/>
            <person name="Barmina O."/>
            <person name="Delaney E."/>
            <person name="Thompson A."/>
            <person name="Comeault A.A."/>
            <person name="Peede D."/>
            <person name="D'Agostino E.R."/>
            <person name="Pelaez J."/>
            <person name="Aguilar J.M."/>
            <person name="Haji D."/>
            <person name="Matsunaga T."/>
            <person name="Armstrong E.E."/>
            <person name="Zych M."/>
            <person name="Ogawa Y."/>
            <person name="Stamenkovic-Radak M."/>
            <person name="Jelic M."/>
            <person name="Veselinovic M.S."/>
            <person name="Tanaskovic M."/>
            <person name="Eric P."/>
            <person name="Gao J.J."/>
            <person name="Katoh T.K."/>
            <person name="Toda M.J."/>
            <person name="Watabe H."/>
            <person name="Watada M."/>
            <person name="Davis J.S."/>
            <person name="Moyle L.C."/>
            <person name="Manoli G."/>
            <person name="Bertolini E."/>
            <person name="Kostal V."/>
            <person name="Hawley R.S."/>
            <person name="Takahashi A."/>
            <person name="Jones C.D."/>
            <person name="Price D.K."/>
            <person name="Whiteman N."/>
            <person name="Kopp A."/>
            <person name="Matute D.R."/>
            <person name="Petrov D.A."/>
        </authorList>
    </citation>
    <scope>NUCLEOTIDE SEQUENCE [LARGE SCALE GENOMIC DNA]</scope>
</reference>
<dbReference type="InterPro" id="IPR010562">
    <property type="entry name" value="Haemolymph_juvenile_hormone-bd"/>
</dbReference>
<dbReference type="AlphaFoldDB" id="A0A6P4EQE8"/>